<keyword evidence="3" id="KW-1185">Reference proteome</keyword>
<dbReference type="Gene3D" id="3.20.20.140">
    <property type="entry name" value="Metal-dependent hydrolases"/>
    <property type="match status" value="1"/>
</dbReference>
<accession>A0A1X0JGP0</accession>
<dbReference type="SUPFAM" id="SSF51556">
    <property type="entry name" value="Metallo-dependent hydrolases"/>
    <property type="match status" value="1"/>
</dbReference>
<dbReference type="InterPro" id="IPR006680">
    <property type="entry name" value="Amidohydro-rel"/>
</dbReference>
<sequence>MTRLVEHIDGVSLIDHHVHGCRLAPVDRRRFEDSLNEANIEPLADFDSAFDTQLGFAVRAHCAPLLGLPRHADADSYWRARRERSEADLAQLFLSSAGVSDWLVDTGFATGVADLAELDDLSVGRVHEIVRLESVAEQAVRASGDYASVFAEILDERAATAVATKSILAYRGGFAGDLSEPPAAEVAKAAQRWRDSGEARLTDRVLLRFGLYQALRLGKPIQFHVGFGDRDCDLRTTNPLYLLEFLRCSCDVPIVLLHCYPYEREAGYLAQAFNNVNLDGGLAINFLGARSSAFIGRLVEMAPFRKILYSSDGFGPAELHYLGARLWRNGIRDVFQGFVDAGEWSESDAVRVVDLIARGNAERVYALG</sequence>
<organism evidence="2 3">
    <name type="scientific">Mycolicibacterium tusciae</name>
    <dbReference type="NCBI Taxonomy" id="75922"/>
    <lineage>
        <taxon>Bacteria</taxon>
        <taxon>Bacillati</taxon>
        <taxon>Actinomycetota</taxon>
        <taxon>Actinomycetes</taxon>
        <taxon>Mycobacteriales</taxon>
        <taxon>Mycobacteriaceae</taxon>
        <taxon>Mycolicibacterium</taxon>
    </lineage>
</organism>
<reference evidence="2 3" key="1">
    <citation type="submission" date="2017-02" db="EMBL/GenBank/DDBJ databases">
        <title>The new phylogeny of genus Mycobacterium.</title>
        <authorList>
            <person name="Tortoli E."/>
            <person name="Trovato A."/>
            <person name="Cirillo D.M."/>
        </authorList>
    </citation>
    <scope>NUCLEOTIDE SEQUENCE [LARGE SCALE GENOMIC DNA]</scope>
    <source>
        <strain evidence="2 3">DSM 44338</strain>
    </source>
</reference>
<feature type="domain" description="Amidohydrolase-related" evidence="1">
    <location>
        <begin position="210"/>
        <end position="366"/>
    </location>
</feature>
<dbReference type="GO" id="GO:0016787">
    <property type="term" value="F:hydrolase activity"/>
    <property type="evidence" value="ECO:0007669"/>
    <property type="project" value="UniProtKB-KW"/>
</dbReference>
<evidence type="ECO:0000313" key="3">
    <source>
        <dbReference type="Proteomes" id="UP000192411"/>
    </source>
</evidence>
<dbReference type="PANTHER" id="PTHR43383:SF2">
    <property type="entry name" value="AMIDOHYDROLASE 2 FAMILY PROTEIN"/>
    <property type="match status" value="1"/>
</dbReference>
<evidence type="ECO:0000259" key="1">
    <source>
        <dbReference type="Pfam" id="PF04909"/>
    </source>
</evidence>
<dbReference type="RefSeq" id="WP_083128399.1">
    <property type="nucleotide sequence ID" value="NZ_MVIM01000018.1"/>
</dbReference>
<dbReference type="Pfam" id="PF04909">
    <property type="entry name" value="Amidohydro_2"/>
    <property type="match status" value="1"/>
</dbReference>
<evidence type="ECO:0000313" key="2">
    <source>
        <dbReference type="EMBL" id="ORB62073.1"/>
    </source>
</evidence>
<proteinExistence type="predicted"/>
<dbReference type="STRING" id="75922.BST47_25125"/>
<dbReference type="EMBL" id="MVIM01000018">
    <property type="protein sequence ID" value="ORB62073.1"/>
    <property type="molecule type" value="Genomic_DNA"/>
</dbReference>
<dbReference type="AlphaFoldDB" id="A0A1X0JGP0"/>
<dbReference type="PANTHER" id="PTHR43383">
    <property type="entry name" value="NODULIN 6"/>
    <property type="match status" value="1"/>
</dbReference>
<gene>
    <name evidence="2" type="ORF">BST47_25125</name>
</gene>
<name>A0A1X0JGP0_9MYCO</name>
<dbReference type="Proteomes" id="UP000192411">
    <property type="component" value="Unassembled WGS sequence"/>
</dbReference>
<keyword evidence="2" id="KW-0378">Hydrolase</keyword>
<dbReference type="InterPro" id="IPR032466">
    <property type="entry name" value="Metal_Hydrolase"/>
</dbReference>
<protein>
    <submittedName>
        <fullName evidence="2">Amidohydrolase</fullName>
    </submittedName>
</protein>
<comment type="caution">
    <text evidence="2">The sequence shown here is derived from an EMBL/GenBank/DDBJ whole genome shotgun (WGS) entry which is preliminary data.</text>
</comment>
<dbReference type="OrthoDB" id="8244441at2"/>